<evidence type="ECO:0000256" key="7">
    <source>
        <dbReference type="ARBA" id="ARBA00023134"/>
    </source>
</evidence>
<dbReference type="PROSITE" id="PS51706">
    <property type="entry name" value="G_ENGB"/>
    <property type="match status" value="1"/>
</dbReference>
<dbReference type="InterPro" id="IPR019987">
    <property type="entry name" value="GTP-bd_ribosome_bio_YsxC"/>
</dbReference>
<dbReference type="PANTHER" id="PTHR11649">
    <property type="entry name" value="MSS1/TRME-RELATED GTP-BINDING PROTEIN"/>
    <property type="match status" value="1"/>
</dbReference>
<gene>
    <name evidence="12" type="primary">yihA</name>
    <name evidence="10" type="synonym">engB</name>
    <name evidence="12" type="ORF">ACKQTC_01715</name>
</gene>
<sequence>MQIKKASFLRGAVGPSQYPDDGFPEIALVGRSNVGKSSLINRLINRKNLARTSAQPGKTQQLNYYAIQSDIAPFYLVDCPGYGYARVSRTEKEKWQAFIEKYLANRVPLVLVLQVIDIRHEPSKDDIAMFNWLMDQDLPVAVVATKADKVPKGKWQAHTSKIMRALDSPKKPLIFSAESGIGLDQLKDLIEELVEPEEVEDIE</sequence>
<dbReference type="RefSeq" id="WP_408976705.1">
    <property type="nucleotide sequence ID" value="NZ_JBJUVG010000002.1"/>
</dbReference>
<dbReference type="NCBIfam" id="TIGR03598">
    <property type="entry name" value="GTPase_YsxC"/>
    <property type="match status" value="1"/>
</dbReference>
<comment type="caution">
    <text evidence="12">The sequence shown here is derived from an EMBL/GenBank/DDBJ whole genome shotgun (WGS) entry which is preliminary data.</text>
</comment>
<comment type="cofactor">
    <cofactor evidence="1">
        <name>Mg(2+)</name>
        <dbReference type="ChEBI" id="CHEBI:18420"/>
    </cofactor>
</comment>
<dbReference type="PANTHER" id="PTHR11649:SF13">
    <property type="entry name" value="ENGB-TYPE G DOMAIN-CONTAINING PROTEIN"/>
    <property type="match status" value="1"/>
</dbReference>
<dbReference type="InterPro" id="IPR005225">
    <property type="entry name" value="Small_GTP-bd"/>
</dbReference>
<evidence type="ECO:0000256" key="10">
    <source>
        <dbReference type="HAMAP-Rule" id="MF_00321"/>
    </source>
</evidence>
<accession>A0ABW9GYK5</accession>
<evidence type="ECO:0000256" key="6">
    <source>
        <dbReference type="ARBA" id="ARBA00022842"/>
    </source>
</evidence>
<keyword evidence="4" id="KW-0479">Metal-binding</keyword>
<dbReference type="Proteomes" id="UP001631949">
    <property type="component" value="Unassembled WGS sequence"/>
</dbReference>
<dbReference type="SUPFAM" id="SSF52540">
    <property type="entry name" value="P-loop containing nucleoside triphosphate hydrolases"/>
    <property type="match status" value="1"/>
</dbReference>
<keyword evidence="5 10" id="KW-0547">Nucleotide-binding</keyword>
<evidence type="ECO:0000313" key="13">
    <source>
        <dbReference type="Proteomes" id="UP001631949"/>
    </source>
</evidence>
<dbReference type="Pfam" id="PF01926">
    <property type="entry name" value="MMR_HSR1"/>
    <property type="match status" value="1"/>
</dbReference>
<dbReference type="InterPro" id="IPR006073">
    <property type="entry name" value="GTP-bd"/>
</dbReference>
<keyword evidence="7 10" id="KW-0342">GTP-binding</keyword>
<keyword evidence="13" id="KW-1185">Reference proteome</keyword>
<evidence type="ECO:0000256" key="8">
    <source>
        <dbReference type="ARBA" id="ARBA00023210"/>
    </source>
</evidence>
<evidence type="ECO:0000256" key="1">
    <source>
        <dbReference type="ARBA" id="ARBA00001946"/>
    </source>
</evidence>
<evidence type="ECO:0000256" key="2">
    <source>
        <dbReference type="ARBA" id="ARBA00009638"/>
    </source>
</evidence>
<evidence type="ECO:0000256" key="3">
    <source>
        <dbReference type="ARBA" id="ARBA00022618"/>
    </source>
</evidence>
<proteinExistence type="inferred from homology"/>
<dbReference type="EMBL" id="JBJUVG010000002">
    <property type="protein sequence ID" value="MFM9413086.1"/>
    <property type="molecule type" value="Genomic_DNA"/>
</dbReference>
<comment type="function">
    <text evidence="10">Necessary for normal cell division and for the maintenance of normal septation.</text>
</comment>
<evidence type="ECO:0000313" key="12">
    <source>
        <dbReference type="EMBL" id="MFM9413086.1"/>
    </source>
</evidence>
<keyword evidence="8 10" id="KW-0717">Septation</keyword>
<protein>
    <recommendedName>
        <fullName evidence="10">Probable GTP-binding protein EngB</fullName>
    </recommendedName>
</protein>
<evidence type="ECO:0000256" key="9">
    <source>
        <dbReference type="ARBA" id="ARBA00023306"/>
    </source>
</evidence>
<evidence type="ECO:0000259" key="11">
    <source>
        <dbReference type="PROSITE" id="PS51706"/>
    </source>
</evidence>
<dbReference type="Gene3D" id="3.40.50.300">
    <property type="entry name" value="P-loop containing nucleotide triphosphate hydrolases"/>
    <property type="match status" value="1"/>
</dbReference>
<evidence type="ECO:0000256" key="5">
    <source>
        <dbReference type="ARBA" id="ARBA00022741"/>
    </source>
</evidence>
<keyword evidence="9 10" id="KW-0131">Cell cycle</keyword>
<keyword evidence="6" id="KW-0460">Magnesium</keyword>
<name>A0ABW9GYK5_9FIRM</name>
<dbReference type="CDD" id="cd01876">
    <property type="entry name" value="YihA_EngB"/>
    <property type="match status" value="1"/>
</dbReference>
<organism evidence="12 13">
    <name type="scientific">Peptococcus simiae</name>
    <dbReference type="NCBI Taxonomy" id="1643805"/>
    <lineage>
        <taxon>Bacteria</taxon>
        <taxon>Bacillati</taxon>
        <taxon>Bacillota</taxon>
        <taxon>Clostridia</taxon>
        <taxon>Eubacteriales</taxon>
        <taxon>Peptococcaceae</taxon>
        <taxon>Peptococcus</taxon>
    </lineage>
</organism>
<dbReference type="InterPro" id="IPR027417">
    <property type="entry name" value="P-loop_NTPase"/>
</dbReference>
<feature type="domain" description="EngB-type G" evidence="11">
    <location>
        <begin position="22"/>
        <end position="196"/>
    </location>
</feature>
<comment type="similarity">
    <text evidence="2 10">Belongs to the TRAFAC class TrmE-Era-EngA-EngB-Septin-like GTPase superfamily. EngB GTPase family.</text>
</comment>
<evidence type="ECO:0000256" key="4">
    <source>
        <dbReference type="ARBA" id="ARBA00022723"/>
    </source>
</evidence>
<dbReference type="InterPro" id="IPR030393">
    <property type="entry name" value="G_ENGB_dom"/>
</dbReference>
<reference evidence="12 13" key="1">
    <citation type="journal article" date="2016" name="Int. J. Syst. Evol. Microbiol.">
        <title>Peptococcus simiae sp. nov., isolated from rhesus macaque faeces and emended description of the genus Peptococcus.</title>
        <authorList>
            <person name="Shkoporov A.N."/>
            <person name="Efimov B.A."/>
            <person name="Kondova I."/>
            <person name="Ouwerling B."/>
            <person name="Chaplin A.V."/>
            <person name="Shcherbakova V.A."/>
            <person name="Langermans J.A.M."/>
        </authorList>
    </citation>
    <scope>NUCLEOTIDE SEQUENCE [LARGE SCALE GENOMIC DNA]</scope>
    <source>
        <strain evidence="12 13">M108</strain>
    </source>
</reference>
<dbReference type="HAMAP" id="MF_00321">
    <property type="entry name" value="GTPase_EngB"/>
    <property type="match status" value="1"/>
</dbReference>
<dbReference type="NCBIfam" id="TIGR00231">
    <property type="entry name" value="small_GTP"/>
    <property type="match status" value="1"/>
</dbReference>
<keyword evidence="3 10" id="KW-0132">Cell division</keyword>